<dbReference type="EMBL" id="JAUKWQ010000018">
    <property type="protein sequence ID" value="MDO1585603.1"/>
    <property type="molecule type" value="Genomic_DNA"/>
</dbReference>
<keyword evidence="3" id="KW-1185">Reference proteome</keyword>
<dbReference type="Proteomes" id="UP001169006">
    <property type="component" value="Unassembled WGS sequence"/>
</dbReference>
<protein>
    <submittedName>
        <fullName evidence="2">Uncharacterized protein</fullName>
    </submittedName>
</protein>
<organism evidence="2 3">
    <name type="scientific">Rhizobium oryzicola</name>
    <dbReference type="NCBI Taxonomy" id="1232668"/>
    <lineage>
        <taxon>Bacteria</taxon>
        <taxon>Pseudomonadati</taxon>
        <taxon>Pseudomonadota</taxon>
        <taxon>Alphaproteobacteria</taxon>
        <taxon>Hyphomicrobiales</taxon>
        <taxon>Rhizobiaceae</taxon>
        <taxon>Rhizobium/Agrobacterium group</taxon>
        <taxon>Rhizobium</taxon>
    </lineage>
</organism>
<evidence type="ECO:0000313" key="3">
    <source>
        <dbReference type="Proteomes" id="UP001169006"/>
    </source>
</evidence>
<feature type="compositionally biased region" description="Polar residues" evidence="1">
    <location>
        <begin position="229"/>
        <end position="244"/>
    </location>
</feature>
<accession>A0ABT8T605</accession>
<dbReference type="RefSeq" id="WP_302079869.1">
    <property type="nucleotide sequence ID" value="NZ_JAUKWQ010000018.1"/>
</dbReference>
<name>A0ABT8T605_9HYPH</name>
<evidence type="ECO:0000313" key="2">
    <source>
        <dbReference type="EMBL" id="MDO1585603.1"/>
    </source>
</evidence>
<reference evidence="2" key="1">
    <citation type="journal article" date="2015" name="Int. J. Syst. Evol. Microbiol.">
        <title>Rhizobium oryzicola sp. nov., potential plant-growth-promoting endophytic bacteria isolated from rice roots.</title>
        <authorList>
            <person name="Zhang X.X."/>
            <person name="Gao J.S."/>
            <person name="Cao Y.H."/>
            <person name="Sheirdil R.A."/>
            <person name="Wang X.C."/>
            <person name="Zhang L."/>
        </authorList>
    </citation>
    <scope>NUCLEOTIDE SEQUENCE</scope>
    <source>
        <strain evidence="2">05753</strain>
    </source>
</reference>
<gene>
    <name evidence="2" type="ORF">Q2T52_26240</name>
</gene>
<comment type="caution">
    <text evidence="2">The sequence shown here is derived from an EMBL/GenBank/DDBJ whole genome shotgun (WGS) entry which is preliminary data.</text>
</comment>
<evidence type="ECO:0000256" key="1">
    <source>
        <dbReference type="SAM" id="MobiDB-lite"/>
    </source>
</evidence>
<proteinExistence type="predicted"/>
<sequence length="244" mass="27674">MISLRHSYPFWQWELFQYVAKHADGSEYYVFVEEAGPANPEGLMGPDEKPIDKNIFIENLSDRSWRVRASGIEAGKFRQSADTFEELDHDNVTDGERRRRRDQLNEVFGEQPLPIFDLYMGSKDADYRYLRDILVPGAWYWMVVRTRSPGEFALPIFVGAPELPGGPYMPGTLELVEAVPLSIEYRLRDIFSLIHISDAELEEGTGGEGEPPSPEPDLGPELGKEEQTARQFYSTPQALKSAGN</sequence>
<feature type="region of interest" description="Disordered" evidence="1">
    <location>
        <begin position="201"/>
        <end position="244"/>
    </location>
</feature>
<reference evidence="2" key="2">
    <citation type="submission" date="2023-07" db="EMBL/GenBank/DDBJ databases">
        <authorList>
            <person name="Sun H."/>
        </authorList>
    </citation>
    <scope>NUCLEOTIDE SEQUENCE</scope>
    <source>
        <strain evidence="2">05753</strain>
    </source>
</reference>